<dbReference type="GO" id="GO:0005654">
    <property type="term" value="C:nucleoplasm"/>
    <property type="evidence" value="ECO:0007669"/>
    <property type="project" value="TreeGrafter"/>
</dbReference>
<dbReference type="AlphaFoldDB" id="A0A401T4J0"/>
<reference evidence="7 8" key="1">
    <citation type="journal article" date="2018" name="Nat. Ecol. Evol.">
        <title>Shark genomes provide insights into elasmobranch evolution and the origin of vertebrates.</title>
        <authorList>
            <person name="Hara Y"/>
            <person name="Yamaguchi K"/>
            <person name="Onimaru K"/>
            <person name="Kadota M"/>
            <person name="Koyanagi M"/>
            <person name="Keeley SD"/>
            <person name="Tatsumi K"/>
            <person name="Tanaka K"/>
            <person name="Motone F"/>
            <person name="Kageyama Y"/>
            <person name="Nozu R"/>
            <person name="Adachi N"/>
            <person name="Nishimura O"/>
            <person name="Nakagawa R"/>
            <person name="Tanegashima C"/>
            <person name="Kiyatake I"/>
            <person name="Matsumoto R"/>
            <person name="Murakumo K"/>
            <person name="Nishida K"/>
            <person name="Terakita A"/>
            <person name="Kuratani S"/>
            <person name="Sato K"/>
            <person name="Hyodo S Kuraku.S."/>
        </authorList>
    </citation>
    <scope>NUCLEOTIDE SEQUENCE [LARGE SCALE GENOMIC DNA]</scope>
</reference>
<dbReference type="Pfam" id="PF05238">
    <property type="entry name" value="CENP-N"/>
    <property type="match status" value="1"/>
</dbReference>
<evidence type="ECO:0000256" key="2">
    <source>
        <dbReference type="ARBA" id="ARBA00004584"/>
    </source>
</evidence>
<proteinExistence type="inferred from homology"/>
<dbReference type="GO" id="GO:0000775">
    <property type="term" value="C:chromosome, centromeric region"/>
    <property type="evidence" value="ECO:0007669"/>
    <property type="project" value="UniProtKB-SubCell"/>
</dbReference>
<evidence type="ECO:0000313" key="7">
    <source>
        <dbReference type="EMBL" id="GCC37558.1"/>
    </source>
</evidence>
<dbReference type="OMA" id="WSVYQMK"/>
<gene>
    <name evidence="7" type="ORF">chiPu_0016062</name>
</gene>
<dbReference type="PANTHER" id="PTHR46790:SF1">
    <property type="entry name" value="CENTROMERE PROTEIN N"/>
    <property type="match status" value="1"/>
</dbReference>
<evidence type="ECO:0000256" key="5">
    <source>
        <dbReference type="ARBA" id="ARBA00023242"/>
    </source>
</evidence>
<comment type="caution">
    <text evidence="7">The sequence shown here is derived from an EMBL/GenBank/DDBJ whole genome shotgun (WGS) entry which is preliminary data.</text>
</comment>
<accession>A0A401T4J0</accession>
<protein>
    <recommendedName>
        <fullName evidence="9">Centromere protein N</fullName>
    </recommendedName>
</protein>
<dbReference type="GO" id="GO:0034080">
    <property type="term" value="P:CENP-A containing chromatin assembly"/>
    <property type="evidence" value="ECO:0007669"/>
    <property type="project" value="InterPro"/>
</dbReference>
<dbReference type="InterPro" id="IPR052011">
    <property type="entry name" value="CENP-NAC/CAD_complex"/>
</dbReference>
<evidence type="ECO:0008006" key="9">
    <source>
        <dbReference type="Google" id="ProtNLM"/>
    </source>
</evidence>
<evidence type="ECO:0000313" key="8">
    <source>
        <dbReference type="Proteomes" id="UP000287033"/>
    </source>
</evidence>
<dbReference type="GO" id="GO:0007059">
    <property type="term" value="P:chromosome segregation"/>
    <property type="evidence" value="ECO:0007669"/>
    <property type="project" value="InterPro"/>
</dbReference>
<comment type="subcellular location">
    <subcellularLocation>
        <location evidence="2">Chromosome</location>
        <location evidence="2">Centromere</location>
    </subcellularLocation>
    <subcellularLocation>
        <location evidence="1">Nucleus</location>
    </subcellularLocation>
</comment>
<dbReference type="OrthoDB" id="6585699at2759"/>
<dbReference type="Proteomes" id="UP000287033">
    <property type="component" value="Unassembled WGS sequence"/>
</dbReference>
<keyword evidence="4" id="KW-0158">Chromosome</keyword>
<sequence>MWWGGALRRRGDGVAGRGVALEGRGVALEGRGDDCTEATRGGYSYRQARCLEMDATEYLIKVLSRFRINDFPKLLKSWDFLSASQLQEINFKEYTRKDLILEIAALCEGNGVTLNQIADLDMIYYCTYPQKKRWSSYQMFRSKGGEEATLFDFGHFKKTFERNLKMLIRNVMVNFLEYGEAVWIRIAWGKHHSPPNQQRAAYAVYYPHTPYVFMANIVAQYRVYLSQALVVATEHNMLKELDLRGRCLDSLRAITLKRFNPALSMHHRKALQQINTNQESVQDQRIIIENLREKEDAKRLTFATFGEGSLPKLEEVHYRLQTVFKDEHNMGLLSDRTKPFRCVAKFSSPNILESLRALPALGIADVPISTMFSSIPEKGKNYFKIMDKRTGGPNTSGP</sequence>
<evidence type="ECO:0000256" key="4">
    <source>
        <dbReference type="ARBA" id="ARBA00022454"/>
    </source>
</evidence>
<dbReference type="EMBL" id="BEZZ01001018">
    <property type="protein sequence ID" value="GCC37558.1"/>
    <property type="molecule type" value="Genomic_DNA"/>
</dbReference>
<name>A0A401T4J0_CHIPU</name>
<evidence type="ECO:0000256" key="3">
    <source>
        <dbReference type="ARBA" id="ARBA00005566"/>
    </source>
</evidence>
<evidence type="ECO:0000256" key="1">
    <source>
        <dbReference type="ARBA" id="ARBA00004123"/>
    </source>
</evidence>
<keyword evidence="6" id="KW-0137">Centromere</keyword>
<comment type="similarity">
    <text evidence="3">Belongs to the CENP-N/CHL4 family.</text>
</comment>
<organism evidence="7 8">
    <name type="scientific">Chiloscyllium punctatum</name>
    <name type="common">Brownbanded bambooshark</name>
    <name type="synonym">Hemiscyllium punctatum</name>
    <dbReference type="NCBI Taxonomy" id="137246"/>
    <lineage>
        <taxon>Eukaryota</taxon>
        <taxon>Metazoa</taxon>
        <taxon>Chordata</taxon>
        <taxon>Craniata</taxon>
        <taxon>Vertebrata</taxon>
        <taxon>Chondrichthyes</taxon>
        <taxon>Elasmobranchii</taxon>
        <taxon>Galeomorphii</taxon>
        <taxon>Galeoidea</taxon>
        <taxon>Orectolobiformes</taxon>
        <taxon>Hemiscylliidae</taxon>
        <taxon>Chiloscyllium</taxon>
    </lineage>
</organism>
<dbReference type="InterPro" id="IPR007902">
    <property type="entry name" value="Chl4/mis15/CENP-N"/>
</dbReference>
<evidence type="ECO:0000256" key="6">
    <source>
        <dbReference type="ARBA" id="ARBA00023328"/>
    </source>
</evidence>
<keyword evidence="8" id="KW-1185">Reference proteome</keyword>
<dbReference type="PANTHER" id="PTHR46790">
    <property type="entry name" value="CENTROMERE PROTEIN N"/>
    <property type="match status" value="1"/>
</dbReference>
<dbReference type="STRING" id="137246.A0A401T4J0"/>
<keyword evidence="5" id="KW-0539">Nucleus</keyword>